<evidence type="ECO:0000259" key="2">
    <source>
        <dbReference type="Pfam" id="PF14200"/>
    </source>
</evidence>
<dbReference type="Gene3D" id="2.80.10.50">
    <property type="match status" value="1"/>
</dbReference>
<dbReference type="InterPro" id="IPR000772">
    <property type="entry name" value="Ricin_B_lectin"/>
</dbReference>
<protein>
    <recommendedName>
        <fullName evidence="2">Ricin B lectin domain-containing protein</fullName>
    </recommendedName>
</protein>
<feature type="signal peptide" evidence="1">
    <location>
        <begin position="1"/>
        <end position="29"/>
    </location>
</feature>
<accession>A0A1V4A637</accession>
<evidence type="ECO:0000313" key="4">
    <source>
        <dbReference type="Proteomes" id="UP000190539"/>
    </source>
</evidence>
<evidence type="ECO:0000313" key="3">
    <source>
        <dbReference type="EMBL" id="OON76180.1"/>
    </source>
</evidence>
<proteinExistence type="predicted"/>
<name>A0A1V4A637_9ACTN</name>
<dbReference type="PROSITE" id="PS50231">
    <property type="entry name" value="RICIN_B_LECTIN"/>
    <property type="match status" value="1"/>
</dbReference>
<keyword evidence="4" id="KW-1185">Reference proteome</keyword>
<dbReference type="SUPFAM" id="SSF50370">
    <property type="entry name" value="Ricin B-like lectins"/>
    <property type="match status" value="1"/>
</dbReference>
<organism evidence="3 4">
    <name type="scientific">Streptomyces tsukubensis</name>
    <dbReference type="NCBI Taxonomy" id="83656"/>
    <lineage>
        <taxon>Bacteria</taxon>
        <taxon>Bacillati</taxon>
        <taxon>Actinomycetota</taxon>
        <taxon>Actinomycetes</taxon>
        <taxon>Kitasatosporales</taxon>
        <taxon>Streptomycetaceae</taxon>
        <taxon>Streptomyces</taxon>
    </lineage>
</organism>
<gene>
    <name evidence="3" type="ORF">B1H18_21385</name>
</gene>
<dbReference type="EMBL" id="MVFC01000019">
    <property type="protein sequence ID" value="OON76180.1"/>
    <property type="molecule type" value="Genomic_DNA"/>
</dbReference>
<sequence length="161" mass="17518">MLPTTYRGLATTAVLAFTFAVPSAGPAAAAPSAGQITMLRTQSPDFDNRCVGSSRAGRTYFQTCDPSSARQRWEWITAGRFFHMRNQGTGRCAADRDKQMVTEPCDTGNLKQRWSPKDTPHGVHILNKSTGRYLNYKGRAATIHTQGGSGSASPWQTPIVP</sequence>
<dbReference type="Proteomes" id="UP000190539">
    <property type="component" value="Unassembled WGS sequence"/>
</dbReference>
<dbReference type="CDD" id="cd23415">
    <property type="entry name" value="beta-trefoil_Ricin_AH"/>
    <property type="match status" value="1"/>
</dbReference>
<dbReference type="Pfam" id="PF14200">
    <property type="entry name" value="RicinB_lectin_2"/>
    <property type="match status" value="1"/>
</dbReference>
<reference evidence="3 4" key="1">
    <citation type="submission" date="2017-02" db="EMBL/GenBank/DDBJ databases">
        <title>Draft Genome Sequence of Streptomyces tsukubaensis F601, a Producer of the immunosuppressant tacrolimus FK506.</title>
        <authorList>
            <person name="Zong G."/>
            <person name="Zhong C."/>
            <person name="Fu J."/>
            <person name="Qin R."/>
            <person name="Cao G."/>
        </authorList>
    </citation>
    <scope>NUCLEOTIDE SEQUENCE [LARGE SCALE GENOMIC DNA]</scope>
    <source>
        <strain evidence="3 4">F601</strain>
    </source>
</reference>
<feature type="domain" description="Ricin B lectin" evidence="2">
    <location>
        <begin position="70"/>
        <end position="140"/>
    </location>
</feature>
<dbReference type="RefSeq" id="WP_179120238.1">
    <property type="nucleotide sequence ID" value="NZ_CP045178.1"/>
</dbReference>
<keyword evidence="1" id="KW-0732">Signal</keyword>
<dbReference type="InterPro" id="IPR035992">
    <property type="entry name" value="Ricin_B-like_lectins"/>
</dbReference>
<feature type="chain" id="PRO_5012934653" description="Ricin B lectin domain-containing protein" evidence="1">
    <location>
        <begin position="30"/>
        <end position="161"/>
    </location>
</feature>
<evidence type="ECO:0000256" key="1">
    <source>
        <dbReference type="SAM" id="SignalP"/>
    </source>
</evidence>
<comment type="caution">
    <text evidence="3">The sequence shown here is derived from an EMBL/GenBank/DDBJ whole genome shotgun (WGS) entry which is preliminary data.</text>
</comment>
<dbReference type="AlphaFoldDB" id="A0A1V4A637"/>